<evidence type="ECO:0000313" key="2">
    <source>
        <dbReference type="EMBL" id="AMQ01739.1"/>
    </source>
</evidence>
<proteinExistence type="predicted"/>
<evidence type="ECO:0000313" key="3">
    <source>
        <dbReference type="Proteomes" id="UP000071561"/>
    </source>
</evidence>
<dbReference type="KEGG" id="pcm:AY601_4919"/>
<dbReference type="EMBL" id="CP014504">
    <property type="protein sequence ID" value="AMQ01739.1"/>
    <property type="molecule type" value="Genomic_DNA"/>
</dbReference>
<keyword evidence="3" id="KW-1185">Reference proteome</keyword>
<sequence>MKLYYPMKTYYIMKRVSLFICICLFAIHARAQDILISKNASVSFFSSTVMEDIEGKSNTASSVINAKTKELVFKVSNTSFQFQKKLMQEHFNENYMESDKFPFSKFSGKITDNVDLSKDGNYTVSVAGNLDIHGVVKPYQGKVTLAIAQGVITAKTTFKVKIEDHNIKVPSLVFKHIAEFVEVRLSAVYQPKKSS</sequence>
<dbReference type="Pfam" id="PF04264">
    <property type="entry name" value="YceI"/>
    <property type="match status" value="1"/>
</dbReference>
<dbReference type="PATRIC" id="fig|188932.3.peg.5098"/>
<dbReference type="AlphaFoldDB" id="A0A127VLI9"/>
<protein>
    <recommendedName>
        <fullName evidence="1">Lipid/polyisoprenoid-binding YceI-like domain-containing protein</fullName>
    </recommendedName>
</protein>
<feature type="domain" description="Lipid/polyisoprenoid-binding YceI-like" evidence="1">
    <location>
        <begin position="39"/>
        <end position="187"/>
    </location>
</feature>
<accession>A0A127VLI9</accession>
<gene>
    <name evidence="2" type="ORF">AY601_4919</name>
</gene>
<name>A0A127VLI9_9SPHI</name>
<dbReference type="Gene3D" id="2.40.128.110">
    <property type="entry name" value="Lipid/polyisoprenoid-binding, YceI-like"/>
    <property type="match status" value="1"/>
</dbReference>
<organism evidence="2 3">
    <name type="scientific">Pedobacter cryoconitis</name>
    <dbReference type="NCBI Taxonomy" id="188932"/>
    <lineage>
        <taxon>Bacteria</taxon>
        <taxon>Pseudomonadati</taxon>
        <taxon>Bacteroidota</taxon>
        <taxon>Sphingobacteriia</taxon>
        <taxon>Sphingobacteriales</taxon>
        <taxon>Sphingobacteriaceae</taxon>
        <taxon>Pedobacter</taxon>
    </lineage>
</organism>
<dbReference type="SUPFAM" id="SSF101874">
    <property type="entry name" value="YceI-like"/>
    <property type="match status" value="1"/>
</dbReference>
<dbReference type="InterPro" id="IPR007372">
    <property type="entry name" value="Lipid/polyisoprenoid-bd_YceI"/>
</dbReference>
<evidence type="ECO:0000259" key="1">
    <source>
        <dbReference type="Pfam" id="PF04264"/>
    </source>
</evidence>
<reference evidence="2 3" key="1">
    <citation type="submission" date="2016-03" db="EMBL/GenBank/DDBJ databases">
        <title>Complete genome sequence of Pedobacter cryoconitis PAMC 27485.</title>
        <authorList>
            <person name="Lee J."/>
            <person name="Kim O.-S."/>
        </authorList>
    </citation>
    <scope>NUCLEOTIDE SEQUENCE [LARGE SCALE GENOMIC DNA]</scope>
    <source>
        <strain evidence="2 3">PAMC 27485</strain>
    </source>
</reference>
<dbReference type="PANTHER" id="PTHR34406">
    <property type="entry name" value="PROTEIN YCEI"/>
    <property type="match status" value="1"/>
</dbReference>
<dbReference type="RefSeq" id="WP_232324664.1">
    <property type="nucleotide sequence ID" value="NZ_CP014504.1"/>
</dbReference>
<dbReference type="Proteomes" id="UP000071561">
    <property type="component" value="Chromosome"/>
</dbReference>
<dbReference type="PANTHER" id="PTHR34406:SF1">
    <property type="entry name" value="PROTEIN YCEI"/>
    <property type="match status" value="1"/>
</dbReference>
<dbReference type="InterPro" id="IPR036761">
    <property type="entry name" value="TTHA0802/YceI-like_sf"/>
</dbReference>